<sequence length="597" mass="61623">MPTDTPAPSDRRRFVAAVLGGWLFTVLILLAISAPDIAALRFPDADDAMRMIEVRDWLAGQGWFDVAQHRLNGGDFPMHWSRLVDIPLAATILALRPLLGAGAADHVAAVLVPMLTLLATMALIASITGRVAGMAPVPLAVLMVAFAPPLLAQMRPLRIDHHGWQIVLTLVAVRALLAAPSWRTGALAGAALGALLTISLEGLPIAAAVAGIAVLVWAWRPVDARAPALAAALFVTAALLQAATRGPAMWAPACDAMAPGWIAALGGAAAGVLLALAVARLGLAARLAALALGGALAAGAVAWLSPACLSGPFATLPPRVFRYWYVLVLEGRPLWEQEIDWAAVTIGLPVMGLIGAVRARALTVDPDARARWTLLIALQGAAFAIAIMVNRAGGTANALAVPGAATLLLALLTRARAIEHAGPRIMATVGAFLLASPGQIASLLTLVAGTKGAAAEAGLASHRRPCANAADIATVGALPTATLFAPIDATPALLAATPHRAIAGGYHRGAAAIDIVIHGFTAAPGDARAIVLATRAEYLVACPGMNEMELYRTVAPNGLWARLERGERIAWLRPVPVKGPALAWRVIRPLQGPPANP</sequence>
<name>A0A2A4HTU3_9SPHN</name>
<feature type="transmembrane region" description="Helical" evidence="1">
    <location>
        <begin position="395"/>
        <end position="413"/>
    </location>
</feature>
<feature type="transmembrane region" description="Helical" evidence="1">
    <location>
        <begin position="80"/>
        <end position="99"/>
    </location>
</feature>
<keyword evidence="1" id="KW-0472">Membrane</keyword>
<feature type="transmembrane region" description="Helical" evidence="1">
    <location>
        <begin position="425"/>
        <end position="448"/>
    </location>
</feature>
<feature type="transmembrane region" description="Helical" evidence="1">
    <location>
        <begin position="14"/>
        <end position="34"/>
    </location>
</feature>
<feature type="transmembrane region" description="Helical" evidence="1">
    <location>
        <begin position="194"/>
        <end position="219"/>
    </location>
</feature>
<feature type="transmembrane region" description="Helical" evidence="1">
    <location>
        <begin position="341"/>
        <end position="359"/>
    </location>
</feature>
<feature type="transmembrane region" description="Helical" evidence="1">
    <location>
        <begin position="283"/>
        <end position="304"/>
    </location>
</feature>
<accession>A0A2A4HTU3</accession>
<evidence type="ECO:0000313" key="2">
    <source>
        <dbReference type="EMBL" id="PCG07956.1"/>
    </source>
</evidence>
<feature type="transmembrane region" description="Helical" evidence="1">
    <location>
        <begin position="256"/>
        <end position="276"/>
    </location>
</feature>
<dbReference type="Proteomes" id="UP000218784">
    <property type="component" value="Unassembled WGS sequence"/>
</dbReference>
<keyword evidence="3" id="KW-1185">Reference proteome</keyword>
<reference evidence="2 3" key="1">
    <citation type="submission" date="2017-09" db="EMBL/GenBank/DDBJ databases">
        <title>Sphingomonas ginsenosidimutans KACC 14949, whole genome shotgun sequence.</title>
        <authorList>
            <person name="Feng G."/>
            <person name="Zhu H."/>
        </authorList>
    </citation>
    <scope>NUCLEOTIDE SEQUENCE [LARGE SCALE GENOMIC DNA]</scope>
    <source>
        <strain evidence="2 3">KACC 14949</strain>
    </source>
</reference>
<gene>
    <name evidence="2" type="ORF">COA17_15835</name>
</gene>
<feature type="transmembrane region" description="Helical" evidence="1">
    <location>
        <begin position="106"/>
        <end position="127"/>
    </location>
</feature>
<evidence type="ECO:0000256" key="1">
    <source>
        <dbReference type="SAM" id="Phobius"/>
    </source>
</evidence>
<feature type="transmembrane region" description="Helical" evidence="1">
    <location>
        <begin position="164"/>
        <end position="182"/>
    </location>
</feature>
<proteinExistence type="predicted"/>
<organism evidence="2 3">
    <name type="scientific">Sphingomonas ginsenosidimutans</name>
    <dbReference type="NCBI Taxonomy" id="862134"/>
    <lineage>
        <taxon>Bacteria</taxon>
        <taxon>Pseudomonadati</taxon>
        <taxon>Pseudomonadota</taxon>
        <taxon>Alphaproteobacteria</taxon>
        <taxon>Sphingomonadales</taxon>
        <taxon>Sphingomonadaceae</taxon>
        <taxon>Sphingomonas</taxon>
    </lineage>
</organism>
<feature type="transmembrane region" description="Helical" evidence="1">
    <location>
        <begin position="226"/>
        <end position="244"/>
    </location>
</feature>
<protein>
    <recommendedName>
        <fullName evidence="4">AcrB/AcrD/AcrF family protein</fullName>
    </recommendedName>
</protein>
<dbReference type="EMBL" id="NWVD01000009">
    <property type="protein sequence ID" value="PCG07956.1"/>
    <property type="molecule type" value="Genomic_DNA"/>
</dbReference>
<dbReference type="AlphaFoldDB" id="A0A2A4HTU3"/>
<keyword evidence="1" id="KW-1133">Transmembrane helix</keyword>
<evidence type="ECO:0008006" key="4">
    <source>
        <dbReference type="Google" id="ProtNLM"/>
    </source>
</evidence>
<feature type="transmembrane region" description="Helical" evidence="1">
    <location>
        <begin position="371"/>
        <end position="389"/>
    </location>
</feature>
<dbReference type="RefSeq" id="WP_096613767.1">
    <property type="nucleotide sequence ID" value="NZ_NWVD01000009.1"/>
</dbReference>
<keyword evidence="1" id="KW-0812">Transmembrane</keyword>
<feature type="transmembrane region" description="Helical" evidence="1">
    <location>
        <begin position="133"/>
        <end position="152"/>
    </location>
</feature>
<evidence type="ECO:0000313" key="3">
    <source>
        <dbReference type="Proteomes" id="UP000218784"/>
    </source>
</evidence>
<comment type="caution">
    <text evidence="2">The sequence shown here is derived from an EMBL/GenBank/DDBJ whole genome shotgun (WGS) entry which is preliminary data.</text>
</comment>